<dbReference type="SUPFAM" id="SSF50037">
    <property type="entry name" value="C-terminal domain of transcriptional repressors"/>
    <property type="match status" value="1"/>
</dbReference>
<dbReference type="EMBL" id="NHMP01000003">
    <property type="protein sequence ID" value="OXE49577.1"/>
    <property type="molecule type" value="Genomic_DNA"/>
</dbReference>
<dbReference type="InterPro" id="IPR010575">
    <property type="entry name" value="KorB_C"/>
</dbReference>
<evidence type="ECO:0000256" key="1">
    <source>
        <dbReference type="SAM" id="MobiDB-lite"/>
    </source>
</evidence>
<dbReference type="RefSeq" id="WP_066592854.1">
    <property type="nucleotide sequence ID" value="NZ_CAJTBZ010000031.1"/>
</dbReference>
<dbReference type="Gene3D" id="2.30.30.150">
    <property type="entry name" value="KorB, C-terminal domain"/>
    <property type="match status" value="1"/>
</dbReference>
<dbReference type="GO" id="GO:0045892">
    <property type="term" value="P:negative regulation of DNA-templated transcription"/>
    <property type="evidence" value="ECO:0007669"/>
    <property type="project" value="InterPro"/>
</dbReference>
<keyword evidence="4" id="KW-1185">Reference proteome</keyword>
<feature type="domain" description="KorB C-terminal" evidence="2">
    <location>
        <begin position="56"/>
        <end position="106"/>
    </location>
</feature>
<evidence type="ECO:0000313" key="4">
    <source>
        <dbReference type="Proteomes" id="UP000214610"/>
    </source>
</evidence>
<dbReference type="InterPro" id="IPR037048">
    <property type="entry name" value="KorB_C_sf"/>
</dbReference>
<feature type="region of interest" description="Disordered" evidence="1">
    <location>
        <begin position="1"/>
        <end position="51"/>
    </location>
</feature>
<name>A0A227KNB5_9BURK</name>
<organism evidence="3 4">
    <name type="scientific">Turicimonas muris</name>
    <dbReference type="NCBI Taxonomy" id="1796652"/>
    <lineage>
        <taxon>Bacteria</taxon>
        <taxon>Pseudomonadati</taxon>
        <taxon>Pseudomonadota</taxon>
        <taxon>Betaproteobacteria</taxon>
        <taxon>Burkholderiales</taxon>
        <taxon>Sutterellaceae</taxon>
        <taxon>Turicimonas</taxon>
    </lineage>
</organism>
<gene>
    <name evidence="3" type="ORF">ADH67_05425</name>
</gene>
<dbReference type="Pfam" id="PF06613">
    <property type="entry name" value="KorB_C"/>
    <property type="match status" value="1"/>
</dbReference>
<dbReference type="GeneID" id="78361469"/>
<dbReference type="GO" id="GO:0003677">
    <property type="term" value="F:DNA binding"/>
    <property type="evidence" value="ECO:0007669"/>
    <property type="project" value="InterPro"/>
</dbReference>
<comment type="caution">
    <text evidence="3">The sequence shown here is derived from an EMBL/GenBank/DDBJ whole genome shotgun (WGS) entry which is preliminary data.</text>
</comment>
<protein>
    <recommendedName>
        <fullName evidence="2">KorB C-terminal domain-containing protein</fullName>
    </recommendedName>
</protein>
<dbReference type="CDD" id="cd04508">
    <property type="entry name" value="Tudor_SF"/>
    <property type="match status" value="1"/>
</dbReference>
<reference evidence="4" key="1">
    <citation type="submission" date="2017-05" db="EMBL/GenBank/DDBJ databases">
        <title>Improved OligoMM genomes.</title>
        <authorList>
            <person name="Garzetti D."/>
        </authorList>
    </citation>
    <scope>NUCLEOTIDE SEQUENCE [LARGE SCALE GENOMIC DNA]</scope>
    <source>
        <strain evidence="4">YL45</strain>
    </source>
</reference>
<sequence length="107" mass="12277">MPSAQEEIETPKESVSIDNYEEKTTSEERQHSDESEELETAADDFLQEQSEESTYKKPVILCLIEGRECELLYKKKTLDGFVVVKYEDGTEEEVPAEDVTLNRIIEA</sequence>
<dbReference type="InterPro" id="IPR008988">
    <property type="entry name" value="Transcriptional_repressor_C"/>
</dbReference>
<evidence type="ECO:0000259" key="2">
    <source>
        <dbReference type="Pfam" id="PF06613"/>
    </source>
</evidence>
<accession>A0A227KNB5</accession>
<proteinExistence type="predicted"/>
<feature type="compositionally biased region" description="Basic and acidic residues" evidence="1">
    <location>
        <begin position="20"/>
        <end position="33"/>
    </location>
</feature>
<feature type="compositionally biased region" description="Acidic residues" evidence="1">
    <location>
        <begin position="34"/>
        <end position="51"/>
    </location>
</feature>
<dbReference type="AlphaFoldDB" id="A0A227KNB5"/>
<evidence type="ECO:0000313" key="3">
    <source>
        <dbReference type="EMBL" id="OXE49577.1"/>
    </source>
</evidence>
<dbReference type="Proteomes" id="UP000214610">
    <property type="component" value="Unassembled WGS sequence"/>
</dbReference>